<feature type="transmembrane region" description="Helical" evidence="7">
    <location>
        <begin position="313"/>
        <end position="334"/>
    </location>
</feature>
<evidence type="ECO:0000256" key="5">
    <source>
        <dbReference type="ARBA" id="ARBA00023136"/>
    </source>
</evidence>
<feature type="transmembrane region" description="Helical" evidence="7">
    <location>
        <begin position="378"/>
        <end position="398"/>
    </location>
</feature>
<keyword evidence="3 7" id="KW-0812">Transmembrane</keyword>
<evidence type="ECO:0000259" key="8">
    <source>
        <dbReference type="PROSITE" id="PS50850"/>
    </source>
</evidence>
<evidence type="ECO:0000256" key="1">
    <source>
        <dbReference type="ARBA" id="ARBA00004141"/>
    </source>
</evidence>
<comment type="similarity">
    <text evidence="2">Belongs to the major facilitator superfamily.</text>
</comment>
<dbReference type="InterPro" id="IPR011701">
    <property type="entry name" value="MFS"/>
</dbReference>
<dbReference type="PANTHER" id="PTHR23501:SF78">
    <property type="entry name" value="MAJOR FACILITATOR SUPERFAMILY (MFS) PROFILE DOMAIN-CONTAINING PROTEIN-RELATED"/>
    <property type="match status" value="1"/>
</dbReference>
<evidence type="ECO:0000256" key="4">
    <source>
        <dbReference type="ARBA" id="ARBA00022989"/>
    </source>
</evidence>
<comment type="subcellular location">
    <subcellularLocation>
        <location evidence="1">Membrane</location>
        <topology evidence="1">Multi-pass membrane protein</topology>
    </subcellularLocation>
</comment>
<evidence type="ECO:0000256" key="7">
    <source>
        <dbReference type="SAM" id="Phobius"/>
    </source>
</evidence>
<evidence type="ECO:0000313" key="9">
    <source>
        <dbReference type="EMBL" id="CAK7913944.1"/>
    </source>
</evidence>
<dbReference type="Pfam" id="PF07690">
    <property type="entry name" value="MFS_1"/>
    <property type="match status" value="1"/>
</dbReference>
<keyword evidence="10" id="KW-1185">Reference proteome</keyword>
<feature type="transmembrane region" description="Helical" evidence="7">
    <location>
        <begin position="113"/>
        <end position="132"/>
    </location>
</feature>
<reference evidence="9 10" key="1">
    <citation type="submission" date="2024-01" db="EMBL/GenBank/DDBJ databases">
        <authorList>
            <consortium name="Genoscope - CEA"/>
            <person name="William W."/>
        </authorList>
    </citation>
    <scope>NUCLEOTIDE SEQUENCE [LARGE SCALE GENOMIC DNA]</scope>
    <source>
        <strain evidence="9 10">29B2s-10</strain>
    </source>
</reference>
<evidence type="ECO:0000313" key="10">
    <source>
        <dbReference type="Proteomes" id="UP001497600"/>
    </source>
</evidence>
<feature type="transmembrane region" description="Helical" evidence="7">
    <location>
        <begin position="346"/>
        <end position="366"/>
    </location>
</feature>
<feature type="transmembrane region" description="Helical" evidence="7">
    <location>
        <begin position="45"/>
        <end position="62"/>
    </location>
</feature>
<feature type="domain" description="Major facilitator superfamily (MFS) profile" evidence="8">
    <location>
        <begin position="48"/>
        <end position="511"/>
    </location>
</feature>
<feature type="transmembrane region" description="Helical" evidence="7">
    <location>
        <begin position="138"/>
        <end position="159"/>
    </location>
</feature>
<accession>A0ABP0EFW7</accession>
<dbReference type="Proteomes" id="UP001497600">
    <property type="component" value="Chromosome F"/>
</dbReference>
<keyword evidence="4 7" id="KW-1133">Transmembrane helix</keyword>
<feature type="transmembrane region" description="Helical" evidence="7">
    <location>
        <begin position="525"/>
        <end position="543"/>
    </location>
</feature>
<feature type="transmembrane region" description="Helical" evidence="7">
    <location>
        <begin position="404"/>
        <end position="429"/>
    </location>
</feature>
<dbReference type="PROSITE" id="PS50850">
    <property type="entry name" value="MFS"/>
    <property type="match status" value="1"/>
</dbReference>
<organism evidence="9 10">
    <name type="scientific">[Candida] anglica</name>
    <dbReference type="NCBI Taxonomy" id="148631"/>
    <lineage>
        <taxon>Eukaryota</taxon>
        <taxon>Fungi</taxon>
        <taxon>Dikarya</taxon>
        <taxon>Ascomycota</taxon>
        <taxon>Saccharomycotina</taxon>
        <taxon>Pichiomycetes</taxon>
        <taxon>Debaryomycetaceae</taxon>
        <taxon>Kurtzmaniella</taxon>
    </lineage>
</organism>
<keyword evidence="5 7" id="KW-0472">Membrane</keyword>
<dbReference type="PANTHER" id="PTHR23501">
    <property type="entry name" value="MAJOR FACILITATOR SUPERFAMILY"/>
    <property type="match status" value="1"/>
</dbReference>
<evidence type="ECO:0000256" key="6">
    <source>
        <dbReference type="SAM" id="MobiDB-lite"/>
    </source>
</evidence>
<dbReference type="Gene3D" id="1.20.1250.20">
    <property type="entry name" value="MFS general substrate transporter like domains"/>
    <property type="match status" value="2"/>
</dbReference>
<protein>
    <submittedName>
        <fullName evidence="9">Vacuolar basic amino acid transporter 1</fullName>
    </submittedName>
</protein>
<gene>
    <name evidence="9" type="primary">VBA1</name>
    <name evidence="9" type="ORF">CAAN4_F14136</name>
</gene>
<feature type="transmembrane region" description="Helical" evidence="7">
    <location>
        <begin position="82"/>
        <end position="101"/>
    </location>
</feature>
<feature type="transmembrane region" description="Helical" evidence="7">
    <location>
        <begin position="171"/>
        <end position="190"/>
    </location>
</feature>
<dbReference type="SUPFAM" id="SSF103473">
    <property type="entry name" value="MFS general substrate transporter"/>
    <property type="match status" value="1"/>
</dbReference>
<proteinExistence type="inferred from homology"/>
<dbReference type="EMBL" id="OZ004258">
    <property type="protein sequence ID" value="CAK7913944.1"/>
    <property type="molecule type" value="Genomic_DNA"/>
</dbReference>
<name>A0ABP0EFW7_9ASCO</name>
<dbReference type="InterPro" id="IPR020846">
    <property type="entry name" value="MFS_dom"/>
</dbReference>
<feature type="transmembrane region" description="Helical" evidence="7">
    <location>
        <begin position="242"/>
        <end position="263"/>
    </location>
</feature>
<dbReference type="InterPro" id="IPR036259">
    <property type="entry name" value="MFS_trans_sf"/>
</dbReference>
<sequence length="563" mass="62040">MTATEYPNTSPDPGSGVSTPNSLEKKALAEQLGDVHMNILPPKKLIICLAAMSLGLFISFSDQTSITVALPNIASDLNAETTINWAGTSALLANTVFQVLFGRLSDIFGRKTVLMTCLAILAISDLACGFAQTGVQFFIFRAFAGIGNGGIQSLTMVIMSDIVTLKQRGKYQGILGAQVGLGNAIGPFIMAGFIKHSKWRNFYYMMTPLVCLVAITIFILVKNDSTKNNLDNVLSNREKFKNIDYFGLIFSSAALTLLLIPISGGGSTYAWNSTIVIVMFIIGTLCLCGFLFIEWKVSRLPMIPLRLFKHLSLSQVLLSNFLFGMAYYGFLYYMPYYFQIVRNLDVIVSTVFLLPLVLMQSIISIVSGQVISYTGHYLPTIICGYVLWTLSCGLLLLWDTNTNYGAIAVILFIMGCGVGCTFQPTMIAAQAQARRSERAVVISTRNVIRSFGGAVGVAMGSLIVSNSLLKEITKAEASPQDYGNIPQSYLLYFKAHLYNRIEMTGISETQAHFIRKMYMKSIRDFFYLTIPLIGICLVSTLVVKDTGLQCIDEKRPELEEKKK</sequence>
<feature type="transmembrane region" description="Helical" evidence="7">
    <location>
        <begin position="202"/>
        <end position="221"/>
    </location>
</feature>
<evidence type="ECO:0000256" key="3">
    <source>
        <dbReference type="ARBA" id="ARBA00022692"/>
    </source>
</evidence>
<feature type="transmembrane region" description="Helical" evidence="7">
    <location>
        <begin position="269"/>
        <end position="293"/>
    </location>
</feature>
<evidence type="ECO:0000256" key="2">
    <source>
        <dbReference type="ARBA" id="ARBA00008335"/>
    </source>
</evidence>
<feature type="region of interest" description="Disordered" evidence="6">
    <location>
        <begin position="1"/>
        <end position="21"/>
    </location>
</feature>